<dbReference type="Proteomes" id="UP000717995">
    <property type="component" value="Unassembled WGS sequence"/>
</dbReference>
<feature type="domain" description="FMN-binding" evidence="7">
    <location>
        <begin position="108"/>
        <end position="200"/>
    </location>
</feature>
<evidence type="ECO:0000256" key="3">
    <source>
        <dbReference type="ARBA" id="ARBA00022630"/>
    </source>
</evidence>
<evidence type="ECO:0000256" key="5">
    <source>
        <dbReference type="ARBA" id="ARBA00022982"/>
    </source>
</evidence>
<dbReference type="PANTHER" id="PTHR36118:SF1">
    <property type="entry name" value="ION-TRANSLOCATING OXIDOREDUCTASE COMPLEX SUBUNIT G"/>
    <property type="match status" value="1"/>
</dbReference>
<organism evidence="8 9">
    <name type="scientific">Zestomonas insulae</name>
    <dbReference type="NCBI Taxonomy" id="2809017"/>
    <lineage>
        <taxon>Bacteria</taxon>
        <taxon>Pseudomonadati</taxon>
        <taxon>Pseudomonadota</taxon>
        <taxon>Gammaproteobacteria</taxon>
        <taxon>Pseudomonadales</taxon>
        <taxon>Pseudomonadaceae</taxon>
        <taxon>Zestomonas</taxon>
    </lineage>
</organism>
<gene>
    <name evidence="8" type="primary">rsxG</name>
    <name evidence="6" type="synonym">rnfG</name>
    <name evidence="8" type="ORF">JQX08_07165</name>
</gene>
<protein>
    <recommendedName>
        <fullName evidence="6">Ion-translocating oxidoreductase complex subunit G</fullName>
        <ecNumber evidence="6">7.-.-.-</ecNumber>
    </recommendedName>
    <alternativeName>
        <fullName evidence="6">Rnf electron transport complex subunit G</fullName>
    </alternativeName>
</protein>
<keyword evidence="6" id="KW-0997">Cell inner membrane</keyword>
<comment type="cofactor">
    <cofactor evidence="6">
        <name>FMN</name>
        <dbReference type="ChEBI" id="CHEBI:58210"/>
    </cofactor>
</comment>
<reference evidence="8 9" key="1">
    <citation type="submission" date="2021-02" db="EMBL/GenBank/DDBJ databases">
        <authorList>
            <person name="Lee D.-H."/>
        </authorList>
    </citation>
    <scope>NUCLEOTIDE SEQUENCE [LARGE SCALE GENOMIC DNA]</scope>
    <source>
        <strain evidence="8 9">UL073</strain>
    </source>
</reference>
<comment type="subcellular location">
    <subcellularLocation>
        <location evidence="6">Cell inner membrane</location>
        <topology evidence="6">Single-pass membrane protein</topology>
    </subcellularLocation>
</comment>
<dbReference type="PANTHER" id="PTHR36118">
    <property type="entry name" value="ION-TRANSLOCATING OXIDOREDUCTASE COMPLEX SUBUNIT G"/>
    <property type="match status" value="1"/>
</dbReference>
<dbReference type="InterPro" id="IPR007329">
    <property type="entry name" value="FMN-bd"/>
</dbReference>
<keyword evidence="9" id="KW-1185">Reference proteome</keyword>
<keyword evidence="5 6" id="KW-0249">Electron transport</keyword>
<feature type="modified residue" description="FMN phosphoryl threonine" evidence="6">
    <location>
        <position position="183"/>
    </location>
</feature>
<keyword evidence="6" id="KW-1003">Cell membrane</keyword>
<evidence type="ECO:0000313" key="8">
    <source>
        <dbReference type="EMBL" id="MBM7060483.1"/>
    </source>
</evidence>
<keyword evidence="4 6" id="KW-0288">FMN</keyword>
<sequence length="216" mass="23001">MTVPVTEITRSMLKNALLLGLFAIVTVGLVAVTQQGTATRIQQAERDAQGRTLGEILPAGSYDNHLLDDSVEAFDPELLGKAKPLPAYVATLRGQPTAVILQVTAPNGYSGAIHLLVGVLADGRLAGVRAVKHSETPGLGDRIELTKSPWMHGFDGRSLSDPGESGWAVKKDGGQFDQFAGATITPRAVVKAVQRALQYFDKHKEQLLAARSDTHG</sequence>
<dbReference type="EC" id="7.-.-.-" evidence="6"/>
<evidence type="ECO:0000256" key="6">
    <source>
        <dbReference type="HAMAP-Rule" id="MF_00479"/>
    </source>
</evidence>
<dbReference type="PIRSF" id="PIRSF006091">
    <property type="entry name" value="E_trnsport_RnfG"/>
    <property type="match status" value="1"/>
</dbReference>
<dbReference type="Pfam" id="PF04205">
    <property type="entry name" value="FMN_bind"/>
    <property type="match status" value="1"/>
</dbReference>
<evidence type="ECO:0000256" key="2">
    <source>
        <dbReference type="ARBA" id="ARBA00022553"/>
    </source>
</evidence>
<dbReference type="EMBL" id="JAFEUP010000002">
    <property type="protein sequence ID" value="MBM7060483.1"/>
    <property type="molecule type" value="Genomic_DNA"/>
</dbReference>
<comment type="subunit">
    <text evidence="6">The complex is composed of six subunits: RnfA, RnfB, RnfC, RnfD, RnfE and RnfG.</text>
</comment>
<accession>A0ABS2IF85</accession>
<dbReference type="SMART" id="SM00900">
    <property type="entry name" value="FMN_bind"/>
    <property type="match status" value="1"/>
</dbReference>
<evidence type="ECO:0000256" key="1">
    <source>
        <dbReference type="ARBA" id="ARBA00022448"/>
    </source>
</evidence>
<keyword evidence="6" id="KW-1278">Translocase</keyword>
<keyword evidence="2 6" id="KW-0597">Phosphoprotein</keyword>
<dbReference type="NCBIfam" id="NF002519">
    <property type="entry name" value="PRK01908.1"/>
    <property type="match status" value="1"/>
</dbReference>
<comment type="caution">
    <text evidence="8">The sequence shown here is derived from an EMBL/GenBank/DDBJ whole genome shotgun (WGS) entry which is preliminary data.</text>
</comment>
<evidence type="ECO:0000256" key="4">
    <source>
        <dbReference type="ARBA" id="ARBA00022643"/>
    </source>
</evidence>
<evidence type="ECO:0000259" key="7">
    <source>
        <dbReference type="SMART" id="SM00900"/>
    </source>
</evidence>
<dbReference type="InterPro" id="IPR010209">
    <property type="entry name" value="Ion_transpt_RnfG/RsxG"/>
</dbReference>
<keyword evidence="6" id="KW-0812">Transmembrane</keyword>
<dbReference type="RefSeq" id="WP_204915604.1">
    <property type="nucleotide sequence ID" value="NZ_JAFEUP010000002.1"/>
</dbReference>
<keyword evidence="6" id="KW-0472">Membrane</keyword>
<dbReference type="NCBIfam" id="TIGR01947">
    <property type="entry name" value="rnfG"/>
    <property type="match status" value="1"/>
</dbReference>
<name>A0ABS2IF85_9GAMM</name>
<comment type="similarity">
    <text evidence="6">Belongs to the RnfG family.</text>
</comment>
<dbReference type="HAMAP" id="MF_00479">
    <property type="entry name" value="RsxG_RnfG"/>
    <property type="match status" value="1"/>
</dbReference>
<keyword evidence="1 6" id="KW-0813">Transport</keyword>
<keyword evidence="3 6" id="KW-0285">Flavoprotein</keyword>
<evidence type="ECO:0000313" key="9">
    <source>
        <dbReference type="Proteomes" id="UP000717995"/>
    </source>
</evidence>
<comment type="function">
    <text evidence="6">Part of a membrane-bound complex that couples electron transfer with translocation of ions across the membrane.</text>
</comment>
<proteinExistence type="inferred from homology"/>
<keyword evidence="6" id="KW-1133">Transmembrane helix</keyword>